<evidence type="ECO:0000313" key="5">
    <source>
        <dbReference type="Proteomes" id="UP000327044"/>
    </source>
</evidence>
<dbReference type="GO" id="GO:0005783">
    <property type="term" value="C:endoplasmic reticulum"/>
    <property type="evidence" value="ECO:0007669"/>
    <property type="project" value="TreeGrafter"/>
</dbReference>
<feature type="transmembrane region" description="Helical" evidence="1">
    <location>
        <begin position="61"/>
        <end position="83"/>
    </location>
</feature>
<evidence type="ECO:0000313" key="3">
    <source>
        <dbReference type="EMBL" id="JAV62722.1"/>
    </source>
</evidence>
<reference evidence="3" key="1">
    <citation type="journal article" date="2016" name="Sci. Rep.">
        <title>Molecular characterization of firefly nuptial gifts: a multi-omics approach sheds light on postcopulatory sexual selection.</title>
        <authorList>
            <person name="Al-Wathiqui N."/>
            <person name="Fallon T.R."/>
            <person name="South A."/>
            <person name="Weng J.K."/>
            <person name="Lewis S.M."/>
        </authorList>
    </citation>
    <scope>NUCLEOTIDE SEQUENCE</scope>
</reference>
<feature type="transmembrane region" description="Helical" evidence="1">
    <location>
        <begin position="213"/>
        <end position="232"/>
    </location>
</feature>
<dbReference type="PANTHER" id="PTHR46593">
    <property type="entry name" value="TRANSMEMBRANE PROTEIN 64"/>
    <property type="match status" value="1"/>
</dbReference>
<keyword evidence="1" id="KW-1133">Transmembrane helix</keyword>
<evidence type="ECO:0000259" key="2">
    <source>
        <dbReference type="Pfam" id="PF09335"/>
    </source>
</evidence>
<feature type="domain" description="VTT" evidence="2">
    <location>
        <begin position="81"/>
        <end position="196"/>
    </location>
</feature>
<protein>
    <recommendedName>
        <fullName evidence="2">VTT domain-containing protein</fullName>
    </recommendedName>
</protein>
<dbReference type="EMBL" id="GEZM01078431">
    <property type="protein sequence ID" value="JAV62722.1"/>
    <property type="molecule type" value="Transcribed_RNA"/>
</dbReference>
<dbReference type="EMBL" id="VVIM01000011">
    <property type="protein sequence ID" value="KAB0791669.1"/>
    <property type="molecule type" value="Genomic_DNA"/>
</dbReference>
<organism evidence="3">
    <name type="scientific">Photinus pyralis</name>
    <name type="common">Common eastern firefly</name>
    <name type="synonym">Lampyris pyralis</name>
    <dbReference type="NCBI Taxonomy" id="7054"/>
    <lineage>
        <taxon>Eukaryota</taxon>
        <taxon>Metazoa</taxon>
        <taxon>Ecdysozoa</taxon>
        <taxon>Arthropoda</taxon>
        <taxon>Hexapoda</taxon>
        <taxon>Insecta</taxon>
        <taxon>Pterygota</taxon>
        <taxon>Neoptera</taxon>
        <taxon>Endopterygota</taxon>
        <taxon>Coleoptera</taxon>
        <taxon>Polyphaga</taxon>
        <taxon>Elateriformia</taxon>
        <taxon>Elateroidea</taxon>
        <taxon>Lampyridae</taxon>
        <taxon>Lampyrinae</taxon>
        <taxon>Photinus</taxon>
    </lineage>
</organism>
<dbReference type="FunCoup" id="A0A1Y1KMU5">
    <property type="interactions" value="738"/>
</dbReference>
<gene>
    <name evidence="4" type="ORF">PPYR_03469</name>
</gene>
<dbReference type="InterPro" id="IPR032816">
    <property type="entry name" value="VTT_dom"/>
</dbReference>
<keyword evidence="1" id="KW-0472">Membrane</keyword>
<keyword evidence="1" id="KW-0812">Transmembrane</keyword>
<proteinExistence type="predicted"/>
<accession>A0A1Y1KMU5</accession>
<name>A0A1Y1KMU5_PHOPY</name>
<dbReference type="GO" id="GO:0051480">
    <property type="term" value="P:regulation of cytosolic calcium ion concentration"/>
    <property type="evidence" value="ECO:0007669"/>
    <property type="project" value="TreeGrafter"/>
</dbReference>
<evidence type="ECO:0000313" key="4">
    <source>
        <dbReference type="EMBL" id="KAB0791669.1"/>
    </source>
</evidence>
<dbReference type="OrthoDB" id="166803at2759"/>
<feature type="transmembrane region" description="Helical" evidence="1">
    <location>
        <begin position="21"/>
        <end position="41"/>
    </location>
</feature>
<dbReference type="PANTHER" id="PTHR46593:SF1">
    <property type="entry name" value="TRANSMEMBRANE PROTEIN 64"/>
    <property type="match status" value="1"/>
</dbReference>
<dbReference type="Pfam" id="PF09335">
    <property type="entry name" value="VTT_dom"/>
    <property type="match status" value="1"/>
</dbReference>
<reference evidence="4 5" key="2">
    <citation type="journal article" date="2018" name="Elife">
        <title>Firefly genomes illuminate parallel origins of bioluminescence in beetles.</title>
        <authorList>
            <person name="Fallon T.R."/>
            <person name="Lower S.E."/>
            <person name="Chang C.H."/>
            <person name="Bessho-Uehara M."/>
            <person name="Martin G.J."/>
            <person name="Bewick A.J."/>
            <person name="Behringer M."/>
            <person name="Debat H.J."/>
            <person name="Wong I."/>
            <person name="Day J.C."/>
            <person name="Suvorov A."/>
            <person name="Silva C.J."/>
            <person name="Stanger-Hall K.F."/>
            <person name="Hall D.W."/>
            <person name="Schmitz R.J."/>
            <person name="Nelson D.R."/>
            <person name="Lewis S.M."/>
            <person name="Shigenobu S."/>
            <person name="Bybee S.M."/>
            <person name="Larracuente A.M."/>
            <person name="Oba Y."/>
            <person name="Weng J.K."/>
        </authorList>
    </citation>
    <scope>NUCLEOTIDE SEQUENCE [LARGE SCALE GENOMIC DNA]</scope>
    <source>
        <strain evidence="4">1611_PpyrPB1</strain>
        <tissue evidence="4">Whole body</tissue>
    </source>
</reference>
<sequence length="257" mass="28158">MQISLNANNKKDPREVKKCTTTLRNAFTGLTVFLLFAVLLYVCKTYTNHILKWLENQDTAIIYLVILMMFIIVSFPIVIGYMGMVITTGYLFGILTGLILSVCGAAIGLSIAHNSLKRFGHTTLRPLVTNETAAMIFKVISGPSSFRIVLCARLTPIPFGLQNTIFAISSVSDRTLYIASVLGLLPGQTVGVYTGSSLRSMRDVLENHEISTLTYVLAAVQVVFAIGLLVWLGTKARKELAKAISEADNTKSIYDIV</sequence>
<dbReference type="Proteomes" id="UP000327044">
    <property type="component" value="Unassembled WGS sequence"/>
</dbReference>
<feature type="transmembrane region" description="Helical" evidence="1">
    <location>
        <begin position="175"/>
        <end position="193"/>
    </location>
</feature>
<dbReference type="InterPro" id="IPR053069">
    <property type="entry name" value="TVP38/TMEM64"/>
</dbReference>
<dbReference type="AlphaFoldDB" id="A0A1Y1KMU5"/>
<dbReference type="InParanoid" id="A0A1Y1KMU5"/>
<evidence type="ECO:0000256" key="1">
    <source>
        <dbReference type="SAM" id="Phobius"/>
    </source>
</evidence>
<feature type="transmembrane region" description="Helical" evidence="1">
    <location>
        <begin position="90"/>
        <end position="112"/>
    </location>
</feature>
<reference evidence="4" key="3">
    <citation type="submission" date="2019-08" db="EMBL/GenBank/DDBJ databases">
        <authorList>
            <consortium name="Photinus pyralis genome working group"/>
            <person name="Fallon T.R."/>
            <person name="Sander Lower S.E."/>
            <person name="Weng J.-K."/>
        </authorList>
    </citation>
    <scope>NUCLEOTIDE SEQUENCE</scope>
    <source>
        <strain evidence="4">1611_PpyrPB1</strain>
        <tissue evidence="4">Whole body</tissue>
    </source>
</reference>
<keyword evidence="5" id="KW-1185">Reference proteome</keyword>